<keyword evidence="5" id="KW-1185">Reference proteome</keyword>
<dbReference type="InterPro" id="IPR013783">
    <property type="entry name" value="Ig-like_fold"/>
</dbReference>
<dbReference type="GO" id="GO:0009897">
    <property type="term" value="C:external side of plasma membrane"/>
    <property type="evidence" value="ECO:0007669"/>
    <property type="project" value="TreeGrafter"/>
</dbReference>
<dbReference type="PANTHER" id="PTHR11481:SF64">
    <property type="entry name" value="FC RECEPTOR-LIKE PROTEIN 4"/>
    <property type="match status" value="1"/>
</dbReference>
<sequence>MDLRLLIHFSNGAVVTLDPNWSEIYTGEKITLRCEIHRGDTEWEYEWRKSDSALSETESEIRITEANSDHTGDYSCRGKMKQSQDHPTNWSDKVTLTVTVEMLTLEPDFSHFYVGESVTFKCNIKGNKTNMDFKFTRNGKHLQSSKDHELNLRSLTADMSGEYQCVGHHRSPSNTPERSNTVTVTVAAHRPKAKISADRKKLPEGGSLTLSCSVDGSAGWTFWFTHTTTQSQFQEIATLNYTIIHSPGIYWCGASRGNPEYFTQDSDVFRIEMSCEWSVFILFIII</sequence>
<dbReference type="SUPFAM" id="SSF48726">
    <property type="entry name" value="Immunoglobulin"/>
    <property type="match status" value="3"/>
</dbReference>
<dbReference type="InterPro" id="IPR007110">
    <property type="entry name" value="Ig-like_dom"/>
</dbReference>
<feature type="domain" description="Ig-like" evidence="3">
    <location>
        <begin position="191"/>
        <end position="269"/>
    </location>
</feature>
<dbReference type="InterPro" id="IPR036179">
    <property type="entry name" value="Ig-like_dom_sf"/>
</dbReference>
<accession>A0A673CGP3</accession>
<reference evidence="4" key="1">
    <citation type="submission" date="2019-06" db="EMBL/GenBank/DDBJ databases">
        <authorList>
            <consortium name="Wellcome Sanger Institute Data Sharing"/>
        </authorList>
    </citation>
    <scope>NUCLEOTIDE SEQUENCE [LARGE SCALE GENOMIC DNA]</scope>
</reference>
<dbReference type="GO" id="GO:0006955">
    <property type="term" value="P:immune response"/>
    <property type="evidence" value="ECO:0007669"/>
    <property type="project" value="TreeGrafter"/>
</dbReference>
<reference evidence="4" key="2">
    <citation type="submission" date="2025-08" db="UniProtKB">
        <authorList>
            <consortium name="Ensembl"/>
        </authorList>
    </citation>
    <scope>IDENTIFICATION</scope>
</reference>
<evidence type="ECO:0000256" key="1">
    <source>
        <dbReference type="ARBA" id="ARBA00022729"/>
    </source>
</evidence>
<dbReference type="GO" id="GO:0004888">
    <property type="term" value="F:transmembrane signaling receptor activity"/>
    <property type="evidence" value="ECO:0007669"/>
    <property type="project" value="TreeGrafter"/>
</dbReference>
<dbReference type="Pfam" id="PF13895">
    <property type="entry name" value="Ig_2"/>
    <property type="match status" value="2"/>
</dbReference>
<dbReference type="Ensembl" id="ENSSORT00005053706.1">
    <property type="protein sequence ID" value="ENSSORP00005052459.1"/>
    <property type="gene ID" value="ENSSORG00005023636.1"/>
</dbReference>
<dbReference type="PROSITE" id="PS50835">
    <property type="entry name" value="IG_LIKE"/>
    <property type="match status" value="3"/>
</dbReference>
<feature type="domain" description="Ig-like" evidence="3">
    <location>
        <begin position="13"/>
        <end position="97"/>
    </location>
</feature>
<dbReference type="Proteomes" id="UP000472271">
    <property type="component" value="Chromosome 18"/>
</dbReference>
<organism evidence="4 5">
    <name type="scientific">Sphaeramia orbicularis</name>
    <name type="common">orbiculate cardinalfish</name>
    <dbReference type="NCBI Taxonomy" id="375764"/>
    <lineage>
        <taxon>Eukaryota</taxon>
        <taxon>Metazoa</taxon>
        <taxon>Chordata</taxon>
        <taxon>Craniata</taxon>
        <taxon>Vertebrata</taxon>
        <taxon>Euteleostomi</taxon>
        <taxon>Actinopterygii</taxon>
        <taxon>Neopterygii</taxon>
        <taxon>Teleostei</taxon>
        <taxon>Neoteleostei</taxon>
        <taxon>Acanthomorphata</taxon>
        <taxon>Gobiaria</taxon>
        <taxon>Kurtiformes</taxon>
        <taxon>Apogonoidei</taxon>
        <taxon>Apogonidae</taxon>
        <taxon>Apogoninae</taxon>
        <taxon>Sphaeramia</taxon>
    </lineage>
</organism>
<dbReference type="AlphaFoldDB" id="A0A673CGP3"/>
<name>A0A673CGP3_9TELE</name>
<proteinExistence type="predicted"/>
<feature type="domain" description="Ig-like" evidence="3">
    <location>
        <begin position="115"/>
        <end position="183"/>
    </location>
</feature>
<evidence type="ECO:0000259" key="3">
    <source>
        <dbReference type="PROSITE" id="PS50835"/>
    </source>
</evidence>
<protein>
    <recommendedName>
        <fullName evidence="3">Ig-like domain-containing protein</fullName>
    </recommendedName>
</protein>
<keyword evidence="2" id="KW-1015">Disulfide bond</keyword>
<dbReference type="Gene3D" id="2.60.40.10">
    <property type="entry name" value="Immunoglobulins"/>
    <property type="match status" value="3"/>
</dbReference>
<evidence type="ECO:0000313" key="4">
    <source>
        <dbReference type="Ensembl" id="ENSSORP00005052459.1"/>
    </source>
</evidence>
<keyword evidence="1" id="KW-0732">Signal</keyword>
<evidence type="ECO:0000256" key="2">
    <source>
        <dbReference type="ARBA" id="ARBA00023157"/>
    </source>
</evidence>
<dbReference type="PANTHER" id="PTHR11481">
    <property type="entry name" value="IMMUNOGLOBULIN FC RECEPTOR"/>
    <property type="match status" value="1"/>
</dbReference>
<dbReference type="InterPro" id="IPR003598">
    <property type="entry name" value="Ig_sub2"/>
</dbReference>
<dbReference type="SMART" id="SM00408">
    <property type="entry name" value="IGc2"/>
    <property type="match status" value="2"/>
</dbReference>
<dbReference type="InterPro" id="IPR050488">
    <property type="entry name" value="Ig_Fc_receptor"/>
</dbReference>
<dbReference type="InterPro" id="IPR003599">
    <property type="entry name" value="Ig_sub"/>
</dbReference>
<dbReference type="GO" id="GO:0007166">
    <property type="term" value="P:cell surface receptor signaling pathway"/>
    <property type="evidence" value="ECO:0007669"/>
    <property type="project" value="TreeGrafter"/>
</dbReference>
<dbReference type="SMART" id="SM00409">
    <property type="entry name" value="IG"/>
    <property type="match status" value="3"/>
</dbReference>
<reference evidence="4" key="3">
    <citation type="submission" date="2025-09" db="UniProtKB">
        <authorList>
            <consortium name="Ensembl"/>
        </authorList>
    </citation>
    <scope>IDENTIFICATION</scope>
</reference>
<evidence type="ECO:0000313" key="5">
    <source>
        <dbReference type="Proteomes" id="UP000472271"/>
    </source>
</evidence>